<keyword evidence="2" id="KW-0238">DNA-binding</keyword>
<dbReference type="PANTHER" id="PTHR46796:SF6">
    <property type="entry name" value="ARAC SUBFAMILY"/>
    <property type="match status" value="1"/>
</dbReference>
<name>A0A2N7S1U1_9MICC</name>
<dbReference type="InterPro" id="IPR035418">
    <property type="entry name" value="AraC-bd_2"/>
</dbReference>
<accession>A0A2N7S1U1</accession>
<dbReference type="Gene3D" id="1.10.10.60">
    <property type="entry name" value="Homeodomain-like"/>
    <property type="match status" value="1"/>
</dbReference>
<dbReference type="SMART" id="SM00342">
    <property type="entry name" value="HTH_ARAC"/>
    <property type="match status" value="1"/>
</dbReference>
<feature type="domain" description="HTH araC/xylS-type" evidence="4">
    <location>
        <begin position="218"/>
        <end position="319"/>
    </location>
</feature>
<proteinExistence type="predicted"/>
<evidence type="ECO:0000259" key="4">
    <source>
        <dbReference type="PROSITE" id="PS01124"/>
    </source>
</evidence>
<dbReference type="EMBL" id="PNQX01000001">
    <property type="protein sequence ID" value="PMQ20104.1"/>
    <property type="molecule type" value="Genomic_DNA"/>
</dbReference>
<dbReference type="PROSITE" id="PS00041">
    <property type="entry name" value="HTH_ARAC_FAMILY_1"/>
    <property type="match status" value="1"/>
</dbReference>
<dbReference type="Pfam" id="PF14525">
    <property type="entry name" value="AraC_binding_2"/>
    <property type="match status" value="1"/>
</dbReference>
<dbReference type="Pfam" id="PF12833">
    <property type="entry name" value="HTH_18"/>
    <property type="match status" value="1"/>
</dbReference>
<dbReference type="InterPro" id="IPR018060">
    <property type="entry name" value="HTH_AraC"/>
</dbReference>
<protein>
    <submittedName>
        <fullName evidence="5">AraC family transcriptional regulator</fullName>
    </submittedName>
</protein>
<keyword evidence="3" id="KW-0804">Transcription</keyword>
<reference evidence="5 6" key="1">
    <citation type="journal article" date="2017" name="Elife">
        <title>Extensive horizontal gene transfer in cheese-associated bacteria.</title>
        <authorList>
            <person name="Bonham K.S."/>
            <person name="Wolfe B.E."/>
            <person name="Dutton R.J."/>
        </authorList>
    </citation>
    <scope>NUCLEOTIDE SEQUENCE [LARGE SCALE GENOMIC DNA]</scope>
    <source>
        <strain evidence="5 6">JB182</strain>
    </source>
</reference>
<dbReference type="InterPro" id="IPR018062">
    <property type="entry name" value="HTH_AraC-typ_CS"/>
</dbReference>
<evidence type="ECO:0000313" key="6">
    <source>
        <dbReference type="Proteomes" id="UP000235739"/>
    </source>
</evidence>
<dbReference type="PROSITE" id="PS01124">
    <property type="entry name" value="HTH_ARAC_FAMILY_2"/>
    <property type="match status" value="1"/>
</dbReference>
<comment type="caution">
    <text evidence="5">The sequence shown here is derived from an EMBL/GenBank/DDBJ whole genome shotgun (WGS) entry which is preliminary data.</text>
</comment>
<evidence type="ECO:0000313" key="5">
    <source>
        <dbReference type="EMBL" id="PMQ20104.1"/>
    </source>
</evidence>
<sequence length="320" mass="34977">MPDTARGIDGEVRMYQLQHVDSFTAWSRLISDAFVRLQSEQVSGGHFTATLGATMLGDIGLMRIQAKPHAVQRTENLTSSGDGDFYKVSYQLDGYGLLIQDGRETLLAPGDLAIYDTQRPYTLAFEKPASVMVALIPHDQFRLSQQQVSQLTAVSLKQTHPLSGTVAPLLRHLGSNLPAWDEFGGYQLARNTVDLLATALDGAMGGECHADAKSRQREMVNSYIEAHLDDVELGPARIAAAHFMSVRTLHALFEKEPFSVAALIRHRRLAKAARMLRDPLLADLPVQAIGARVGLADAAGFSRMFSKEFGATPGKYRNAS</sequence>
<keyword evidence="1" id="KW-0805">Transcription regulation</keyword>
<dbReference type="GO" id="GO:0003700">
    <property type="term" value="F:DNA-binding transcription factor activity"/>
    <property type="evidence" value="ECO:0007669"/>
    <property type="project" value="InterPro"/>
</dbReference>
<dbReference type="AlphaFoldDB" id="A0A2N7S1U1"/>
<dbReference type="InterPro" id="IPR009057">
    <property type="entry name" value="Homeodomain-like_sf"/>
</dbReference>
<evidence type="ECO:0000256" key="2">
    <source>
        <dbReference type="ARBA" id="ARBA00023125"/>
    </source>
</evidence>
<dbReference type="SUPFAM" id="SSF46689">
    <property type="entry name" value="Homeodomain-like"/>
    <property type="match status" value="1"/>
</dbReference>
<evidence type="ECO:0000256" key="3">
    <source>
        <dbReference type="ARBA" id="ARBA00023163"/>
    </source>
</evidence>
<dbReference type="PANTHER" id="PTHR46796">
    <property type="entry name" value="HTH-TYPE TRANSCRIPTIONAL ACTIVATOR RHAS-RELATED"/>
    <property type="match status" value="1"/>
</dbReference>
<dbReference type="Proteomes" id="UP000235739">
    <property type="component" value="Unassembled WGS sequence"/>
</dbReference>
<gene>
    <name evidence="5" type="ORF">CIK84_00270</name>
</gene>
<dbReference type="InterPro" id="IPR050204">
    <property type="entry name" value="AraC_XylS_family_regulators"/>
</dbReference>
<dbReference type="GO" id="GO:0043565">
    <property type="term" value="F:sequence-specific DNA binding"/>
    <property type="evidence" value="ECO:0007669"/>
    <property type="project" value="InterPro"/>
</dbReference>
<evidence type="ECO:0000256" key="1">
    <source>
        <dbReference type="ARBA" id="ARBA00023015"/>
    </source>
</evidence>
<organism evidence="5 6">
    <name type="scientific">Glutamicibacter arilaitensis</name>
    <dbReference type="NCBI Taxonomy" id="256701"/>
    <lineage>
        <taxon>Bacteria</taxon>
        <taxon>Bacillati</taxon>
        <taxon>Actinomycetota</taxon>
        <taxon>Actinomycetes</taxon>
        <taxon>Micrococcales</taxon>
        <taxon>Micrococcaceae</taxon>
        <taxon>Glutamicibacter</taxon>
    </lineage>
</organism>